<comment type="caution">
    <text evidence="2">The sequence shown here is derived from an EMBL/GenBank/DDBJ whole genome shotgun (WGS) entry which is preliminary data.</text>
</comment>
<organism evidence="2 3">
    <name type="scientific">Flammeovirga aprica JL-4</name>
    <dbReference type="NCBI Taxonomy" id="694437"/>
    <lineage>
        <taxon>Bacteria</taxon>
        <taxon>Pseudomonadati</taxon>
        <taxon>Bacteroidota</taxon>
        <taxon>Cytophagia</taxon>
        <taxon>Cytophagales</taxon>
        <taxon>Flammeovirgaceae</taxon>
        <taxon>Flammeovirga</taxon>
    </lineage>
</organism>
<sequence length="100" mass="11653">MKHLLILFLTASLLLTSKSNATESNEKVKNYTIISVILTVQQGDGYFKITRRLFKALHLPENEMTWKHVQYVKDLYHQKYNSPDLKVGNEITILKAEFIQ</sequence>
<gene>
    <name evidence="2" type="ORF">HHU12_03815</name>
</gene>
<evidence type="ECO:0000313" key="3">
    <source>
        <dbReference type="Proteomes" id="UP000576082"/>
    </source>
</evidence>
<feature type="chain" id="PRO_5030988203" description="LysM domain-containing protein" evidence="1">
    <location>
        <begin position="22"/>
        <end position="100"/>
    </location>
</feature>
<protein>
    <recommendedName>
        <fullName evidence="4">LysM domain-containing protein</fullName>
    </recommendedName>
</protein>
<keyword evidence="3" id="KW-1185">Reference proteome</keyword>
<dbReference type="RefSeq" id="WP_169655166.1">
    <property type="nucleotide sequence ID" value="NZ_JABANE010000007.1"/>
</dbReference>
<keyword evidence="1" id="KW-0732">Signal</keyword>
<evidence type="ECO:0000256" key="1">
    <source>
        <dbReference type="SAM" id="SignalP"/>
    </source>
</evidence>
<name>A0A7X9P0I9_9BACT</name>
<proteinExistence type="predicted"/>
<evidence type="ECO:0000313" key="2">
    <source>
        <dbReference type="EMBL" id="NME67085.1"/>
    </source>
</evidence>
<reference evidence="2 3" key="1">
    <citation type="submission" date="2020-04" db="EMBL/GenBank/DDBJ databases">
        <title>Flammeovirga sp. SR4, a novel species isolated from seawater.</title>
        <authorList>
            <person name="Wang X."/>
        </authorList>
    </citation>
    <scope>NUCLEOTIDE SEQUENCE [LARGE SCALE GENOMIC DNA]</scope>
    <source>
        <strain evidence="2 3">ATCC 23126</strain>
    </source>
</reference>
<accession>A0A7X9P0I9</accession>
<dbReference type="EMBL" id="JABANE010000007">
    <property type="protein sequence ID" value="NME67085.1"/>
    <property type="molecule type" value="Genomic_DNA"/>
</dbReference>
<evidence type="ECO:0008006" key="4">
    <source>
        <dbReference type="Google" id="ProtNLM"/>
    </source>
</evidence>
<dbReference type="AlphaFoldDB" id="A0A7X9P0I9"/>
<dbReference type="Proteomes" id="UP000576082">
    <property type="component" value="Unassembled WGS sequence"/>
</dbReference>
<feature type="signal peptide" evidence="1">
    <location>
        <begin position="1"/>
        <end position="21"/>
    </location>
</feature>